<evidence type="ECO:0000313" key="3">
    <source>
        <dbReference type="Proteomes" id="UP000688947"/>
    </source>
</evidence>
<protein>
    <recommendedName>
        <fullName evidence="4">Retrotransposon gag domain-containing protein</fullName>
    </recommendedName>
</protein>
<feature type="region of interest" description="Disordered" evidence="1">
    <location>
        <begin position="95"/>
        <end position="191"/>
    </location>
</feature>
<gene>
    <name evidence="2" type="ORF">JG687_00017848</name>
</gene>
<feature type="compositionally biased region" description="Polar residues" evidence="1">
    <location>
        <begin position="41"/>
        <end position="63"/>
    </location>
</feature>
<evidence type="ECO:0000313" key="2">
    <source>
        <dbReference type="EMBL" id="KAG6944474.1"/>
    </source>
</evidence>
<feature type="compositionally biased region" description="Low complexity" evidence="1">
    <location>
        <begin position="170"/>
        <end position="188"/>
    </location>
</feature>
<evidence type="ECO:0008006" key="4">
    <source>
        <dbReference type="Google" id="ProtNLM"/>
    </source>
</evidence>
<dbReference type="VEuPathDB" id="FungiDB:PC110_g21466"/>
<dbReference type="Proteomes" id="UP000688947">
    <property type="component" value="Unassembled WGS sequence"/>
</dbReference>
<comment type="caution">
    <text evidence="2">The sequence shown here is derived from an EMBL/GenBank/DDBJ whole genome shotgun (WGS) entry which is preliminary data.</text>
</comment>
<accession>A0A8T1TQH7</accession>
<feature type="compositionally biased region" description="Polar residues" evidence="1">
    <location>
        <begin position="102"/>
        <end position="118"/>
    </location>
</feature>
<dbReference type="AlphaFoldDB" id="A0A8T1TQH7"/>
<evidence type="ECO:0000256" key="1">
    <source>
        <dbReference type="SAM" id="MobiDB-lite"/>
    </source>
</evidence>
<dbReference type="OrthoDB" id="167584at2759"/>
<name>A0A8T1TQH7_9STRA</name>
<feature type="compositionally biased region" description="Basic and acidic residues" evidence="1">
    <location>
        <begin position="127"/>
        <end position="145"/>
    </location>
</feature>
<proteinExistence type="predicted"/>
<feature type="region of interest" description="Disordered" evidence="1">
    <location>
        <begin position="19"/>
        <end position="64"/>
    </location>
</feature>
<sequence>MATGHDGVVATREACARADNHRCRSGTRSQQRSFQDHAEVSSRSVTGPSSDTVPNLSSASNGRPSIGNPGCSCFCEQSSSGTRNPVIDTHVARVADQGRLAKNQNEVVTAQPRTSVQQPPRVKPRNGVKEHHGVDGGRPPREMRVNESTSRTESGTRHPGAWSVPAGPGSSLSSSYSVDSDSDSSSSSSDDDLSAILLKEVSMMLTFRPYVNSSIRHQGILVEEVCQHSVPGGWSRRVRTQEIKLKLPEAARDWFNQLPKSIQRDWKELASAFRKKVDKARTSYSERYYTRK</sequence>
<reference evidence="2" key="1">
    <citation type="submission" date="2021-01" db="EMBL/GenBank/DDBJ databases">
        <title>Phytophthora aleatoria, a newly-described species from Pinus radiata is distinct from Phytophthora cactorum isolates based on comparative genomics.</title>
        <authorList>
            <person name="Mcdougal R."/>
            <person name="Panda P."/>
            <person name="Williams N."/>
            <person name="Studholme D.J."/>
        </authorList>
    </citation>
    <scope>NUCLEOTIDE SEQUENCE</scope>
    <source>
        <strain evidence="2">NZFS 3830</strain>
    </source>
</reference>
<dbReference type="EMBL" id="JAENGZ010002217">
    <property type="protein sequence ID" value="KAG6944474.1"/>
    <property type="molecule type" value="Genomic_DNA"/>
</dbReference>
<organism evidence="2 3">
    <name type="scientific">Phytophthora cactorum</name>
    <dbReference type="NCBI Taxonomy" id="29920"/>
    <lineage>
        <taxon>Eukaryota</taxon>
        <taxon>Sar</taxon>
        <taxon>Stramenopiles</taxon>
        <taxon>Oomycota</taxon>
        <taxon>Peronosporomycetes</taxon>
        <taxon>Peronosporales</taxon>
        <taxon>Peronosporaceae</taxon>
        <taxon>Phytophthora</taxon>
    </lineage>
</organism>